<proteinExistence type="predicted"/>
<organism evidence="2 3">
    <name type="scientific">Rhizoclosmatium globosum</name>
    <dbReference type="NCBI Taxonomy" id="329046"/>
    <lineage>
        <taxon>Eukaryota</taxon>
        <taxon>Fungi</taxon>
        <taxon>Fungi incertae sedis</taxon>
        <taxon>Chytridiomycota</taxon>
        <taxon>Chytridiomycota incertae sedis</taxon>
        <taxon>Chytridiomycetes</taxon>
        <taxon>Chytridiales</taxon>
        <taxon>Chytriomycetaceae</taxon>
        <taxon>Rhizoclosmatium</taxon>
    </lineage>
</organism>
<dbReference type="Proteomes" id="UP000193642">
    <property type="component" value="Unassembled WGS sequence"/>
</dbReference>
<keyword evidence="3" id="KW-1185">Reference proteome</keyword>
<name>A0A1Y2CUL0_9FUNG</name>
<feature type="signal peptide" evidence="1">
    <location>
        <begin position="1"/>
        <end position="15"/>
    </location>
</feature>
<gene>
    <name evidence="2" type="ORF">BCR33DRAFT_532337</name>
</gene>
<dbReference type="EMBL" id="MCGO01000007">
    <property type="protein sequence ID" value="ORY50576.1"/>
    <property type="molecule type" value="Genomic_DNA"/>
</dbReference>
<protein>
    <submittedName>
        <fullName evidence="2">Uncharacterized protein</fullName>
    </submittedName>
</protein>
<evidence type="ECO:0000313" key="2">
    <source>
        <dbReference type="EMBL" id="ORY50576.1"/>
    </source>
</evidence>
<comment type="caution">
    <text evidence="2">The sequence shown here is derived from an EMBL/GenBank/DDBJ whole genome shotgun (WGS) entry which is preliminary data.</text>
</comment>
<evidence type="ECO:0000256" key="1">
    <source>
        <dbReference type="SAM" id="SignalP"/>
    </source>
</evidence>
<keyword evidence="1" id="KW-0732">Signal</keyword>
<reference evidence="2 3" key="1">
    <citation type="submission" date="2016-07" db="EMBL/GenBank/DDBJ databases">
        <title>Pervasive Adenine N6-methylation of Active Genes in Fungi.</title>
        <authorList>
            <consortium name="DOE Joint Genome Institute"/>
            <person name="Mondo S.J."/>
            <person name="Dannebaum R.O."/>
            <person name="Kuo R.C."/>
            <person name="Labutti K."/>
            <person name="Haridas S."/>
            <person name="Kuo A."/>
            <person name="Salamov A."/>
            <person name="Ahrendt S.R."/>
            <person name="Lipzen A."/>
            <person name="Sullivan W."/>
            <person name="Andreopoulos W.B."/>
            <person name="Clum A."/>
            <person name="Lindquist E."/>
            <person name="Daum C."/>
            <person name="Ramamoorthy G.K."/>
            <person name="Gryganskyi A."/>
            <person name="Culley D."/>
            <person name="Magnuson J.K."/>
            <person name="James T.Y."/>
            <person name="O'Malley M.A."/>
            <person name="Stajich J.E."/>
            <person name="Spatafora J.W."/>
            <person name="Visel A."/>
            <person name="Grigoriev I.V."/>
        </authorList>
    </citation>
    <scope>NUCLEOTIDE SEQUENCE [LARGE SCALE GENOMIC DNA]</scope>
    <source>
        <strain evidence="2 3">JEL800</strain>
    </source>
</reference>
<sequence length="118" mass="12483">MNLIIPLILASLASADTSIDAQKAAALLNYTLPQCAKACVNEDTLGGYNEFLNATFWMSQSPYVNWTRGMVEGEGRAFGKVCEGVLGRGSGIEVCVEGKGCADAVVDVVKGYVSVFLL</sequence>
<dbReference type="AlphaFoldDB" id="A0A1Y2CUL0"/>
<feature type="chain" id="PRO_5012914780" evidence="1">
    <location>
        <begin position="16"/>
        <end position="118"/>
    </location>
</feature>
<accession>A0A1Y2CUL0</accession>
<evidence type="ECO:0000313" key="3">
    <source>
        <dbReference type="Proteomes" id="UP000193642"/>
    </source>
</evidence>